<dbReference type="GO" id="GO:0006605">
    <property type="term" value="P:protein targeting"/>
    <property type="evidence" value="ECO:0007669"/>
    <property type="project" value="UniProtKB-UniRule"/>
</dbReference>
<dbReference type="STRING" id="84029.CROST_19310"/>
<evidence type="ECO:0000313" key="13">
    <source>
        <dbReference type="EMBL" id="URZ12172.1"/>
    </source>
</evidence>
<keyword evidence="7 12" id="KW-0811">Translocation</keyword>
<evidence type="ECO:0000256" key="6">
    <source>
        <dbReference type="ARBA" id="ARBA00022989"/>
    </source>
</evidence>
<keyword evidence="8 12" id="KW-0472">Membrane</keyword>
<dbReference type="InterPro" id="IPR055344">
    <property type="entry name" value="SecD_SecF_C_bact"/>
</dbReference>
<dbReference type="Gene3D" id="1.20.1640.10">
    <property type="entry name" value="Multidrug efflux transporter AcrB transmembrane domain"/>
    <property type="match status" value="1"/>
</dbReference>
<feature type="transmembrane region" description="Helical" evidence="12">
    <location>
        <begin position="12"/>
        <end position="31"/>
    </location>
</feature>
<dbReference type="PANTHER" id="PTHR30081">
    <property type="entry name" value="PROTEIN-EXPORT MEMBRANE PROTEIN SEC"/>
    <property type="match status" value="1"/>
</dbReference>
<dbReference type="Proteomes" id="UP000190951">
    <property type="component" value="Chromosome"/>
</dbReference>
<keyword evidence="6 12" id="KW-1133">Transmembrane helix</keyword>
<keyword evidence="2 12" id="KW-0813">Transport</keyword>
<comment type="subcellular location">
    <subcellularLocation>
        <location evidence="1 12">Cell membrane</location>
        <topology evidence="1 12">Multi-pass membrane protein</topology>
    </subcellularLocation>
</comment>
<keyword evidence="14" id="KW-1185">Reference proteome</keyword>
<dbReference type="InterPro" id="IPR005665">
    <property type="entry name" value="SecF_bac"/>
</dbReference>
<feature type="transmembrane region" description="Helical" evidence="12">
    <location>
        <begin position="234"/>
        <end position="255"/>
    </location>
</feature>
<dbReference type="EMBL" id="CP096983">
    <property type="protein sequence ID" value="URZ12172.1"/>
    <property type="molecule type" value="Genomic_DNA"/>
</dbReference>
<dbReference type="RefSeq" id="WP_077832007.1">
    <property type="nucleotide sequence ID" value="NZ_CP096983.1"/>
</dbReference>
<evidence type="ECO:0000256" key="3">
    <source>
        <dbReference type="ARBA" id="ARBA00022475"/>
    </source>
</evidence>
<dbReference type="GO" id="GO:0065002">
    <property type="term" value="P:intracellular protein transmembrane transport"/>
    <property type="evidence" value="ECO:0007669"/>
    <property type="project" value="UniProtKB-UniRule"/>
</dbReference>
<name>A0A1S8L7V5_9CLOT</name>
<protein>
    <recommendedName>
        <fullName evidence="12">Protein-export membrane protein SecF</fullName>
    </recommendedName>
</protein>
<dbReference type="SUPFAM" id="SSF82866">
    <property type="entry name" value="Multidrug efflux transporter AcrB transmembrane domain"/>
    <property type="match status" value="1"/>
</dbReference>
<comment type="subunit">
    <text evidence="12">Forms a complex with SecD. Part of the essential Sec protein translocation apparatus which comprises SecA, SecYEG and auxiliary proteins SecDF. Other proteins may also be involved.</text>
</comment>
<accession>A0A1S8L7V5</accession>
<evidence type="ECO:0000256" key="10">
    <source>
        <dbReference type="ARBA" id="ARBA00060856"/>
    </source>
</evidence>
<proteinExistence type="inferred from homology"/>
<evidence type="ECO:0000256" key="11">
    <source>
        <dbReference type="ARBA" id="ARBA00061053"/>
    </source>
</evidence>
<dbReference type="GO" id="GO:0015450">
    <property type="term" value="F:protein-transporting ATPase activity"/>
    <property type="evidence" value="ECO:0007669"/>
    <property type="project" value="InterPro"/>
</dbReference>
<sequence length="300" mass="33497">MLKVIKHTKVWFAISLAIICLGVAFMIYRGVTTGKPLEFGIDFIGGNSIDVRIGKSFAKTDIEKIVNKYVKDSTVTTANTTEVEIKSSSMTDKDADKIFKDMQKKYNLKSKALVSQEKIGGTIGDELKTKALIALAIALVFILLYIAWRFEFKFGISAMISLVHDVLVTLSVYAIFGIPLNSPFIAGMLTIIGYSMSDTIVVFDRIRENSRKHRRMSTEEIADFSINETLTRSIYTVLTVLIAVTSVHIFVPSVREFTKPLIVGVISGCYSSIFIASPLWVIFKKRTNKKKLQNKALAQK</sequence>
<evidence type="ECO:0000256" key="4">
    <source>
        <dbReference type="ARBA" id="ARBA00022692"/>
    </source>
</evidence>
<dbReference type="KEGG" id="crw:CROST_028890"/>
<comment type="similarity">
    <text evidence="10">In the C-terminal section; belongs to the SecD/SecF family. SecF subfamily.</text>
</comment>
<dbReference type="GO" id="GO:0005886">
    <property type="term" value="C:plasma membrane"/>
    <property type="evidence" value="ECO:0007669"/>
    <property type="project" value="UniProtKB-SubCell"/>
</dbReference>
<dbReference type="InterPro" id="IPR022645">
    <property type="entry name" value="SecD/SecF_bac"/>
</dbReference>
<dbReference type="InterPro" id="IPR022813">
    <property type="entry name" value="SecD/SecF_arch_bac"/>
</dbReference>
<evidence type="ECO:0000256" key="12">
    <source>
        <dbReference type="HAMAP-Rule" id="MF_01464"/>
    </source>
</evidence>
<dbReference type="HAMAP" id="MF_01464_B">
    <property type="entry name" value="SecF_B"/>
    <property type="match status" value="1"/>
</dbReference>
<dbReference type="PRINTS" id="PR01755">
    <property type="entry name" value="SECFTRNLCASE"/>
</dbReference>
<dbReference type="NCBIfam" id="TIGR00916">
    <property type="entry name" value="2A0604s01"/>
    <property type="match status" value="1"/>
</dbReference>
<evidence type="ECO:0000256" key="5">
    <source>
        <dbReference type="ARBA" id="ARBA00022927"/>
    </source>
</evidence>
<dbReference type="AlphaFoldDB" id="A0A1S8L7V5"/>
<evidence type="ECO:0000256" key="2">
    <source>
        <dbReference type="ARBA" id="ARBA00022448"/>
    </source>
</evidence>
<evidence type="ECO:0000256" key="7">
    <source>
        <dbReference type="ARBA" id="ARBA00023010"/>
    </source>
</evidence>
<keyword evidence="3 12" id="KW-1003">Cell membrane</keyword>
<evidence type="ECO:0000256" key="9">
    <source>
        <dbReference type="ARBA" id="ARBA00059018"/>
    </source>
</evidence>
<dbReference type="Pfam" id="PF02355">
    <property type="entry name" value="SecD_SecF_C"/>
    <property type="match status" value="1"/>
</dbReference>
<evidence type="ECO:0000256" key="1">
    <source>
        <dbReference type="ARBA" id="ARBA00004651"/>
    </source>
</evidence>
<dbReference type="FunFam" id="1.20.1640.10:FF:000024">
    <property type="entry name" value="Multifunctional fusion protein"/>
    <property type="match status" value="1"/>
</dbReference>
<reference evidence="13 14" key="1">
    <citation type="submission" date="2022-04" db="EMBL/GenBank/DDBJ databases">
        <title>Genome sequence of C. roseum typestrain.</title>
        <authorList>
            <person name="Poehlein A."/>
            <person name="Schoch T."/>
            <person name="Duerre P."/>
            <person name="Daniel R."/>
        </authorList>
    </citation>
    <scope>NUCLEOTIDE SEQUENCE [LARGE SCALE GENOMIC DNA]</scope>
    <source>
        <strain evidence="13 14">DSM 7320</strain>
    </source>
</reference>
<keyword evidence="5 12" id="KW-0653">Protein transport</keyword>
<dbReference type="GO" id="GO:0043952">
    <property type="term" value="P:protein transport by the Sec complex"/>
    <property type="evidence" value="ECO:0007669"/>
    <property type="project" value="UniProtKB-UniRule"/>
</dbReference>
<organism evidence="13 14">
    <name type="scientific">Clostridium felsineum</name>
    <dbReference type="NCBI Taxonomy" id="36839"/>
    <lineage>
        <taxon>Bacteria</taxon>
        <taxon>Bacillati</taxon>
        <taxon>Bacillota</taxon>
        <taxon>Clostridia</taxon>
        <taxon>Eubacteriales</taxon>
        <taxon>Clostridiaceae</taxon>
        <taxon>Clostridium</taxon>
    </lineage>
</organism>
<comment type="function">
    <text evidence="9 12">Part of the Sec protein translocase complex. Interacts with the SecYEG preprotein conducting channel. SecDF uses the proton motive force (PMF) to complete protein translocation after the ATP-dependent function of SecA.</text>
</comment>
<feature type="transmembrane region" description="Helical" evidence="12">
    <location>
        <begin position="261"/>
        <end position="283"/>
    </location>
</feature>
<dbReference type="NCBIfam" id="TIGR00966">
    <property type="entry name" value="transloc_SecF"/>
    <property type="match status" value="1"/>
</dbReference>
<feature type="transmembrane region" description="Helical" evidence="12">
    <location>
        <begin position="131"/>
        <end position="148"/>
    </location>
</feature>
<comment type="similarity">
    <text evidence="12">Belongs to the SecD/SecF family. SecF subfamily.</text>
</comment>
<gene>
    <name evidence="12 13" type="primary">secF</name>
    <name evidence="13" type="ORF">CROST_028890</name>
</gene>
<comment type="caution">
    <text evidence="12">Lacks conserved residue(s) required for the propagation of feature annotation.</text>
</comment>
<dbReference type="PANTHER" id="PTHR30081:SF8">
    <property type="entry name" value="PROTEIN TRANSLOCASE SUBUNIT SECF"/>
    <property type="match status" value="1"/>
</dbReference>
<keyword evidence="4 12" id="KW-0812">Transmembrane</keyword>
<comment type="similarity">
    <text evidence="11">In the N-terminal section; belongs to the SecD/SecF family. SecD subfamily.</text>
</comment>
<evidence type="ECO:0000313" key="14">
    <source>
        <dbReference type="Proteomes" id="UP000190951"/>
    </source>
</evidence>
<evidence type="ECO:0000256" key="8">
    <source>
        <dbReference type="ARBA" id="ARBA00023136"/>
    </source>
</evidence>
<dbReference type="InterPro" id="IPR048634">
    <property type="entry name" value="SecD_SecF_C"/>
</dbReference>